<evidence type="ECO:0000256" key="8">
    <source>
        <dbReference type="ARBA" id="ARBA00013152"/>
    </source>
</evidence>
<keyword evidence="11" id="KW-0106">Calcium</keyword>
<dbReference type="CDD" id="cd07033">
    <property type="entry name" value="TPP_PYR_DXS_TK_like"/>
    <property type="match status" value="1"/>
</dbReference>
<dbReference type="InterPro" id="IPR033247">
    <property type="entry name" value="Transketolase_fam"/>
</dbReference>
<evidence type="ECO:0000256" key="11">
    <source>
        <dbReference type="ARBA" id="ARBA00022837"/>
    </source>
</evidence>
<keyword evidence="10" id="KW-0479">Metal-binding</keyword>
<dbReference type="GO" id="GO:0005829">
    <property type="term" value="C:cytosol"/>
    <property type="evidence" value="ECO:0007669"/>
    <property type="project" value="TreeGrafter"/>
</dbReference>
<keyword evidence="15" id="KW-0812">Transmembrane</keyword>
<dbReference type="InterPro" id="IPR049557">
    <property type="entry name" value="Transketolase_CS"/>
</dbReference>
<dbReference type="AlphaFoldDB" id="A0A1W1D3W8"/>
<feature type="transmembrane region" description="Helical" evidence="15">
    <location>
        <begin position="62"/>
        <end position="80"/>
    </location>
</feature>
<keyword evidence="13" id="KW-0786">Thiamine pyrophosphate</keyword>
<feature type="domain" description="Transketolase-like pyrimidine-binding" evidence="16">
    <location>
        <begin position="345"/>
        <end position="512"/>
    </location>
</feature>
<dbReference type="GO" id="GO:0046872">
    <property type="term" value="F:metal ion binding"/>
    <property type="evidence" value="ECO:0007669"/>
    <property type="project" value="UniProtKB-KW"/>
</dbReference>
<comment type="cofactor">
    <cofactor evidence="3">
        <name>Co(2+)</name>
        <dbReference type="ChEBI" id="CHEBI:48828"/>
    </cofactor>
</comment>
<dbReference type="Pfam" id="PF02779">
    <property type="entry name" value="Transket_pyr"/>
    <property type="match status" value="1"/>
</dbReference>
<protein>
    <recommendedName>
        <fullName evidence="8">transketolase</fullName>
        <ecNumber evidence="8">2.2.1.1</ecNumber>
    </recommendedName>
</protein>
<dbReference type="InterPro" id="IPR029061">
    <property type="entry name" value="THDP-binding"/>
</dbReference>
<dbReference type="InterPro" id="IPR020826">
    <property type="entry name" value="Transketolase_BS"/>
</dbReference>
<comment type="catalytic activity">
    <reaction evidence="14">
        <text>D-sedoheptulose 7-phosphate + D-glyceraldehyde 3-phosphate = aldehydo-D-ribose 5-phosphate + D-xylulose 5-phosphate</text>
        <dbReference type="Rhea" id="RHEA:10508"/>
        <dbReference type="ChEBI" id="CHEBI:57483"/>
        <dbReference type="ChEBI" id="CHEBI:57737"/>
        <dbReference type="ChEBI" id="CHEBI:58273"/>
        <dbReference type="ChEBI" id="CHEBI:59776"/>
        <dbReference type="EC" id="2.2.1.1"/>
    </reaction>
</comment>
<dbReference type="PROSITE" id="PS00801">
    <property type="entry name" value="TRANSKETOLASE_1"/>
    <property type="match status" value="1"/>
</dbReference>
<dbReference type="CDD" id="cd02012">
    <property type="entry name" value="TPP_TK"/>
    <property type="match status" value="1"/>
</dbReference>
<evidence type="ECO:0000256" key="1">
    <source>
        <dbReference type="ARBA" id="ARBA00001913"/>
    </source>
</evidence>
<dbReference type="PANTHER" id="PTHR43522:SF2">
    <property type="entry name" value="TRANSKETOLASE 1-RELATED"/>
    <property type="match status" value="1"/>
</dbReference>
<dbReference type="Gene3D" id="3.40.50.920">
    <property type="match status" value="1"/>
</dbReference>
<dbReference type="Pfam" id="PF22613">
    <property type="entry name" value="Transketolase_C_1"/>
    <property type="match status" value="1"/>
</dbReference>
<evidence type="ECO:0000256" key="3">
    <source>
        <dbReference type="ARBA" id="ARBA00001941"/>
    </source>
</evidence>
<dbReference type="SUPFAM" id="SSF52518">
    <property type="entry name" value="Thiamin diphosphate-binding fold (THDP-binding)"/>
    <property type="match status" value="2"/>
</dbReference>
<evidence type="ECO:0000256" key="9">
    <source>
        <dbReference type="ARBA" id="ARBA00022679"/>
    </source>
</evidence>
<dbReference type="EC" id="2.2.1.1" evidence="8"/>
<comment type="cofactor">
    <cofactor evidence="2">
        <name>Mn(2+)</name>
        <dbReference type="ChEBI" id="CHEBI:29035"/>
    </cofactor>
</comment>
<evidence type="ECO:0000256" key="6">
    <source>
        <dbReference type="ARBA" id="ARBA00007131"/>
    </source>
</evidence>
<evidence type="ECO:0000256" key="4">
    <source>
        <dbReference type="ARBA" id="ARBA00001946"/>
    </source>
</evidence>
<reference evidence="17" key="1">
    <citation type="submission" date="2016-10" db="EMBL/GenBank/DDBJ databases">
        <authorList>
            <person name="de Groot N.N."/>
        </authorList>
    </citation>
    <scope>NUCLEOTIDE SEQUENCE</scope>
</reference>
<keyword evidence="15" id="KW-1133">Transmembrane helix</keyword>
<evidence type="ECO:0000256" key="15">
    <source>
        <dbReference type="SAM" id="Phobius"/>
    </source>
</evidence>
<evidence type="ECO:0000256" key="2">
    <source>
        <dbReference type="ARBA" id="ARBA00001936"/>
    </source>
</evidence>
<dbReference type="EMBL" id="FPHP01000018">
    <property type="protein sequence ID" value="SFV75116.1"/>
    <property type="molecule type" value="Genomic_DNA"/>
</dbReference>
<dbReference type="Pfam" id="PF00456">
    <property type="entry name" value="Transketolase_N"/>
    <property type="match status" value="1"/>
</dbReference>
<accession>A0A1W1D3W8</accession>
<dbReference type="Gene3D" id="3.40.50.970">
    <property type="match status" value="2"/>
</dbReference>
<evidence type="ECO:0000256" key="13">
    <source>
        <dbReference type="ARBA" id="ARBA00023052"/>
    </source>
</evidence>
<dbReference type="PROSITE" id="PS00802">
    <property type="entry name" value="TRANSKETOLASE_2"/>
    <property type="match status" value="1"/>
</dbReference>
<name>A0A1W1D3W8_9ZZZZ</name>
<dbReference type="FunFam" id="3.40.50.970:FF:000081">
    <property type="entry name" value="Transketolase"/>
    <property type="match status" value="1"/>
</dbReference>
<comment type="cofactor">
    <cofactor evidence="5">
        <name>thiamine diphosphate</name>
        <dbReference type="ChEBI" id="CHEBI:58937"/>
    </cofactor>
</comment>
<comment type="cofactor">
    <cofactor evidence="4">
        <name>Mg(2+)</name>
        <dbReference type="ChEBI" id="CHEBI:18420"/>
    </cofactor>
</comment>
<evidence type="ECO:0000256" key="5">
    <source>
        <dbReference type="ARBA" id="ARBA00001964"/>
    </source>
</evidence>
<dbReference type="InterPro" id="IPR005474">
    <property type="entry name" value="Transketolase_N"/>
</dbReference>
<dbReference type="GO" id="GO:0006098">
    <property type="term" value="P:pentose-phosphate shunt"/>
    <property type="evidence" value="ECO:0007669"/>
    <property type="project" value="TreeGrafter"/>
</dbReference>
<evidence type="ECO:0000313" key="17">
    <source>
        <dbReference type="EMBL" id="SFV75116.1"/>
    </source>
</evidence>
<organism evidence="17">
    <name type="scientific">hydrothermal vent metagenome</name>
    <dbReference type="NCBI Taxonomy" id="652676"/>
    <lineage>
        <taxon>unclassified sequences</taxon>
        <taxon>metagenomes</taxon>
        <taxon>ecological metagenomes</taxon>
    </lineage>
</organism>
<evidence type="ECO:0000259" key="16">
    <source>
        <dbReference type="SMART" id="SM00861"/>
    </source>
</evidence>
<sequence>MIENTMRKKMADTIRFLAADMVQKANSGHPGAPMGLADIAVVLSEHLKHNPKNPKWLNRDRLVFSGGHATGLIYSLYYLWGYGLEIEDLKNFRQLDSLTPGHPEYGHTQGIEITTGPLGQGVANAVGFSMASKFVGAQVNSETAKIIDHNVYCLCGDGDLEEGISYEACAIAGHNQLDNLILIYDSNHITIEGSTELSTSEDIKKRFEAQGWDVLEIDGHNYDAIDNALNQAKANTKPTLIIANTIIAKGAGVLEGSHHSHGAPLGEEVIAKAKEDAGFDPQKKFFVDDDVLALFRVAVEKGDLLEREWIHSLKTVPLMEQNEALDALQNPDFSRIVYPTFEKAEATRSTNGKILNAISKALPNFIGGSADLSPSNKTYLDGMGTFPKGKNIYFGIREHAMGAITNAIALYGPLLPFSSTFFVFSDYLKPAVRIAALSKIQTFFIWTHDSIGVGEDGPTHQPIEHLSQFRALPNFYVWRPADGNENVEAWKVALAMKDAPSAFICSRQNLPILPKPVSGEIAKGGYLLASDEDAVLTLMASGSEVALALEVKEKLNAIDVPVNVVSIPCYDLFIEQDKEYIDSIIKEDTKKVAIEAARGLEWYRLADEVIGMDTFGASAPANELFEKFGFVASSIIEKIK</sequence>
<dbReference type="FunFam" id="3.40.50.970:FF:000045">
    <property type="entry name" value="Transketolase"/>
    <property type="match status" value="1"/>
</dbReference>
<comment type="similarity">
    <text evidence="6">Belongs to the transketolase family.</text>
</comment>
<keyword evidence="9 17" id="KW-0808">Transferase</keyword>
<dbReference type="InterPro" id="IPR009014">
    <property type="entry name" value="Transketo_C/PFOR_II"/>
</dbReference>
<proteinExistence type="inferred from homology"/>
<dbReference type="SMART" id="SM00861">
    <property type="entry name" value="Transket_pyr"/>
    <property type="match status" value="1"/>
</dbReference>
<evidence type="ECO:0000256" key="12">
    <source>
        <dbReference type="ARBA" id="ARBA00022842"/>
    </source>
</evidence>
<dbReference type="NCBIfam" id="TIGR00232">
    <property type="entry name" value="tktlase_bact"/>
    <property type="match status" value="1"/>
</dbReference>
<keyword evidence="12" id="KW-0460">Magnesium</keyword>
<dbReference type="GO" id="GO:0004802">
    <property type="term" value="F:transketolase activity"/>
    <property type="evidence" value="ECO:0007669"/>
    <property type="project" value="UniProtKB-EC"/>
</dbReference>
<gene>
    <name evidence="17" type="ORF">MNB_SM-3-1205</name>
</gene>
<dbReference type="InterPro" id="IPR055152">
    <property type="entry name" value="Transketolase-like_C_2"/>
</dbReference>
<dbReference type="InterPro" id="IPR005478">
    <property type="entry name" value="Transketolase_bac-like"/>
</dbReference>
<evidence type="ECO:0000256" key="10">
    <source>
        <dbReference type="ARBA" id="ARBA00022723"/>
    </source>
</evidence>
<comment type="cofactor">
    <cofactor evidence="1">
        <name>Ca(2+)</name>
        <dbReference type="ChEBI" id="CHEBI:29108"/>
    </cofactor>
</comment>
<dbReference type="SUPFAM" id="SSF52922">
    <property type="entry name" value="TK C-terminal domain-like"/>
    <property type="match status" value="1"/>
</dbReference>
<keyword evidence="15" id="KW-0472">Membrane</keyword>
<dbReference type="PANTHER" id="PTHR43522">
    <property type="entry name" value="TRANSKETOLASE"/>
    <property type="match status" value="1"/>
</dbReference>
<evidence type="ECO:0000256" key="14">
    <source>
        <dbReference type="ARBA" id="ARBA00049473"/>
    </source>
</evidence>
<dbReference type="InterPro" id="IPR005475">
    <property type="entry name" value="Transketolase-like_Pyr-bd"/>
</dbReference>
<evidence type="ECO:0000256" key="7">
    <source>
        <dbReference type="ARBA" id="ARBA00011738"/>
    </source>
</evidence>
<comment type="subunit">
    <text evidence="7">Homodimer.</text>
</comment>